<sequence>LVSSGSFRILKEPLAFLRVLEW</sequence>
<name>A0A8C5PVC6_9ANUR</name>
<accession>A0A8C5PVC6</accession>
<dbReference type="GeneTree" id="ENSGT01040000244750"/>
<reference evidence="1" key="1">
    <citation type="submission" date="2025-08" db="UniProtKB">
        <authorList>
            <consortium name="Ensembl"/>
        </authorList>
    </citation>
    <scope>IDENTIFICATION</scope>
</reference>
<evidence type="ECO:0000313" key="2">
    <source>
        <dbReference type="Proteomes" id="UP000694569"/>
    </source>
</evidence>
<dbReference type="AlphaFoldDB" id="A0A8C5PVC6"/>
<organism evidence="1 2">
    <name type="scientific">Leptobrachium leishanense</name>
    <name type="common">Leishan spiny toad</name>
    <dbReference type="NCBI Taxonomy" id="445787"/>
    <lineage>
        <taxon>Eukaryota</taxon>
        <taxon>Metazoa</taxon>
        <taxon>Chordata</taxon>
        <taxon>Craniata</taxon>
        <taxon>Vertebrata</taxon>
        <taxon>Euteleostomi</taxon>
        <taxon>Amphibia</taxon>
        <taxon>Batrachia</taxon>
        <taxon>Anura</taxon>
        <taxon>Pelobatoidea</taxon>
        <taxon>Megophryidae</taxon>
        <taxon>Leptobrachium</taxon>
    </lineage>
</organism>
<reference evidence="1" key="2">
    <citation type="submission" date="2025-09" db="UniProtKB">
        <authorList>
            <consortium name="Ensembl"/>
        </authorList>
    </citation>
    <scope>IDENTIFICATION</scope>
</reference>
<protein>
    <submittedName>
        <fullName evidence="1">Uncharacterized protein</fullName>
    </submittedName>
</protein>
<dbReference type="Proteomes" id="UP000694569">
    <property type="component" value="Unplaced"/>
</dbReference>
<dbReference type="Ensembl" id="ENSLLET00000029137.1">
    <property type="protein sequence ID" value="ENSLLEP00000028042.1"/>
    <property type="gene ID" value="ENSLLEG00000017825.1"/>
</dbReference>
<keyword evidence="2" id="KW-1185">Reference proteome</keyword>
<evidence type="ECO:0000313" key="1">
    <source>
        <dbReference type="Ensembl" id="ENSLLEP00000028042.1"/>
    </source>
</evidence>
<proteinExistence type="predicted"/>